<keyword evidence="3" id="KW-1185">Reference proteome</keyword>
<proteinExistence type="predicted"/>
<name>A0A9Q1EW86_SYNKA</name>
<dbReference type="AlphaFoldDB" id="A0A9Q1EW86"/>
<gene>
    <name evidence="2" type="ORF">SKAU_G00304300</name>
</gene>
<reference evidence="2" key="1">
    <citation type="journal article" date="2023" name="Science">
        <title>Genome structures resolve the early diversification of teleost fishes.</title>
        <authorList>
            <person name="Parey E."/>
            <person name="Louis A."/>
            <person name="Montfort J."/>
            <person name="Bouchez O."/>
            <person name="Roques C."/>
            <person name="Iampietro C."/>
            <person name="Lluch J."/>
            <person name="Castinel A."/>
            <person name="Donnadieu C."/>
            <person name="Desvignes T."/>
            <person name="Floi Bucao C."/>
            <person name="Jouanno E."/>
            <person name="Wen M."/>
            <person name="Mejri S."/>
            <person name="Dirks R."/>
            <person name="Jansen H."/>
            <person name="Henkel C."/>
            <person name="Chen W.J."/>
            <person name="Zahm M."/>
            <person name="Cabau C."/>
            <person name="Klopp C."/>
            <person name="Thompson A.W."/>
            <person name="Robinson-Rechavi M."/>
            <person name="Braasch I."/>
            <person name="Lecointre G."/>
            <person name="Bobe J."/>
            <person name="Postlethwait J.H."/>
            <person name="Berthelot C."/>
            <person name="Roest Crollius H."/>
            <person name="Guiguen Y."/>
        </authorList>
    </citation>
    <scope>NUCLEOTIDE SEQUENCE</scope>
    <source>
        <strain evidence="2">WJC10195</strain>
    </source>
</reference>
<protein>
    <submittedName>
        <fullName evidence="2">Uncharacterized protein</fullName>
    </submittedName>
</protein>
<organism evidence="2 3">
    <name type="scientific">Synaphobranchus kaupii</name>
    <name type="common">Kaup's arrowtooth eel</name>
    <dbReference type="NCBI Taxonomy" id="118154"/>
    <lineage>
        <taxon>Eukaryota</taxon>
        <taxon>Metazoa</taxon>
        <taxon>Chordata</taxon>
        <taxon>Craniata</taxon>
        <taxon>Vertebrata</taxon>
        <taxon>Euteleostomi</taxon>
        <taxon>Actinopterygii</taxon>
        <taxon>Neopterygii</taxon>
        <taxon>Teleostei</taxon>
        <taxon>Anguilliformes</taxon>
        <taxon>Synaphobranchidae</taxon>
        <taxon>Synaphobranchus</taxon>
    </lineage>
</organism>
<evidence type="ECO:0000313" key="3">
    <source>
        <dbReference type="Proteomes" id="UP001152622"/>
    </source>
</evidence>
<comment type="caution">
    <text evidence="2">The sequence shown here is derived from an EMBL/GenBank/DDBJ whole genome shotgun (WGS) entry which is preliminary data.</text>
</comment>
<evidence type="ECO:0000313" key="2">
    <source>
        <dbReference type="EMBL" id="KAJ8346237.1"/>
    </source>
</evidence>
<evidence type="ECO:0000256" key="1">
    <source>
        <dbReference type="SAM" id="MobiDB-lite"/>
    </source>
</evidence>
<accession>A0A9Q1EW86</accession>
<feature type="region of interest" description="Disordered" evidence="1">
    <location>
        <begin position="1"/>
        <end position="25"/>
    </location>
</feature>
<dbReference type="Proteomes" id="UP001152622">
    <property type="component" value="Chromosome 12"/>
</dbReference>
<dbReference type="EMBL" id="JAINUF010000012">
    <property type="protein sequence ID" value="KAJ8346237.1"/>
    <property type="molecule type" value="Genomic_DNA"/>
</dbReference>
<sequence>MSGGLPVNYDGGETERERGGESGGVPEMAGLTLVLLRMAARKKGTDVRKCGSVFANGLLAAPAFAAPPFSDSESRGPGLLPVLGIGRRRLAGAA</sequence>